<protein>
    <recommendedName>
        <fullName evidence="5">RxLR effector protein</fullName>
    </recommendedName>
</protein>
<evidence type="ECO:0008006" key="5">
    <source>
        <dbReference type="Google" id="ProtNLM"/>
    </source>
</evidence>
<accession>G5ABR5</accession>
<dbReference type="AlphaFoldDB" id="G5ABR5"/>
<dbReference type="Proteomes" id="UP000002640">
    <property type="component" value="Unassembled WGS sequence"/>
</dbReference>
<dbReference type="RefSeq" id="XP_009537554.1">
    <property type="nucleotide sequence ID" value="XM_009539259.1"/>
</dbReference>
<name>G5ABR5_PHYSP</name>
<proteinExistence type="predicted"/>
<dbReference type="GeneID" id="20648006"/>
<evidence type="ECO:0000256" key="2">
    <source>
        <dbReference type="SAM" id="SignalP"/>
    </source>
</evidence>
<feature type="compositionally biased region" description="Basic and acidic residues" evidence="1">
    <location>
        <begin position="41"/>
        <end position="53"/>
    </location>
</feature>
<feature type="chain" id="PRO_5003472984" description="RxLR effector protein" evidence="2">
    <location>
        <begin position="18"/>
        <end position="152"/>
    </location>
</feature>
<keyword evidence="2" id="KW-0732">Signal</keyword>
<dbReference type="KEGG" id="psoj:PHYSODRAFT_340978"/>
<feature type="region of interest" description="Disordered" evidence="1">
    <location>
        <begin position="20"/>
        <end position="53"/>
    </location>
</feature>
<gene>
    <name evidence="3" type="ORF">PHYSODRAFT_340978</name>
</gene>
<evidence type="ECO:0000313" key="3">
    <source>
        <dbReference type="EMBL" id="EGZ06790.1"/>
    </source>
</evidence>
<dbReference type="InParanoid" id="G5ABR5"/>
<organism evidence="3 4">
    <name type="scientific">Phytophthora sojae (strain P6497)</name>
    <name type="common">Soybean stem and root rot agent</name>
    <name type="synonym">Phytophthora megasperma f. sp. glycines</name>
    <dbReference type="NCBI Taxonomy" id="1094619"/>
    <lineage>
        <taxon>Eukaryota</taxon>
        <taxon>Sar</taxon>
        <taxon>Stramenopiles</taxon>
        <taxon>Oomycota</taxon>
        <taxon>Peronosporomycetes</taxon>
        <taxon>Peronosporales</taxon>
        <taxon>Peronosporaceae</taxon>
        <taxon>Phytophthora</taxon>
    </lineage>
</organism>
<dbReference type="SMR" id="G5ABR5"/>
<evidence type="ECO:0000313" key="4">
    <source>
        <dbReference type="Proteomes" id="UP000002640"/>
    </source>
</evidence>
<keyword evidence="4" id="KW-1185">Reference proteome</keyword>
<feature type="signal peptide" evidence="2">
    <location>
        <begin position="1"/>
        <end position="17"/>
    </location>
</feature>
<evidence type="ECO:0000256" key="1">
    <source>
        <dbReference type="SAM" id="MobiDB-lite"/>
    </source>
</evidence>
<reference evidence="3 4" key="1">
    <citation type="journal article" date="2006" name="Science">
        <title>Phytophthora genome sequences uncover evolutionary origins and mechanisms of pathogenesis.</title>
        <authorList>
            <person name="Tyler B.M."/>
            <person name="Tripathy S."/>
            <person name="Zhang X."/>
            <person name="Dehal P."/>
            <person name="Jiang R.H."/>
            <person name="Aerts A."/>
            <person name="Arredondo F.D."/>
            <person name="Baxter L."/>
            <person name="Bensasson D."/>
            <person name="Beynon J.L."/>
            <person name="Chapman J."/>
            <person name="Damasceno C.M."/>
            <person name="Dorrance A.E."/>
            <person name="Dou D."/>
            <person name="Dickerman A.W."/>
            <person name="Dubchak I.L."/>
            <person name="Garbelotto M."/>
            <person name="Gijzen M."/>
            <person name="Gordon S.G."/>
            <person name="Govers F."/>
            <person name="Grunwald N.J."/>
            <person name="Huang W."/>
            <person name="Ivors K.L."/>
            <person name="Jones R.W."/>
            <person name="Kamoun S."/>
            <person name="Krampis K."/>
            <person name="Lamour K.H."/>
            <person name="Lee M.K."/>
            <person name="McDonald W.H."/>
            <person name="Medina M."/>
            <person name="Meijer H.J."/>
            <person name="Nordberg E.K."/>
            <person name="Maclean D.J."/>
            <person name="Ospina-Giraldo M.D."/>
            <person name="Morris P.F."/>
            <person name="Phuntumart V."/>
            <person name="Putnam N.H."/>
            <person name="Rash S."/>
            <person name="Rose J.K."/>
            <person name="Sakihama Y."/>
            <person name="Salamov A.A."/>
            <person name="Savidor A."/>
            <person name="Scheuring C.F."/>
            <person name="Smith B.M."/>
            <person name="Sobral B.W."/>
            <person name="Terry A."/>
            <person name="Torto-Alalibo T.A."/>
            <person name="Win J."/>
            <person name="Xu Z."/>
            <person name="Zhang H."/>
            <person name="Grigoriev I.V."/>
            <person name="Rokhsar D.S."/>
            <person name="Boore J.L."/>
        </authorList>
    </citation>
    <scope>NUCLEOTIDE SEQUENCE [LARGE SCALE GENOMIC DNA]</scope>
    <source>
        <strain evidence="3 4">P6497</strain>
    </source>
</reference>
<sequence length="152" mass="17569">MRLSFIVLAAVLANISTTKPRADTAAANSESAGVPAQRALRSHDDTYGKDEPDIADEERGLEVLKKMNPVKWAKTKWSNHNLRRAAKLAEDKRRFKKDVETIAFLQTNYYDKWNKLGWTKEQVRKDLIDYNVPKNDIGEILYWFTSIKKQNE</sequence>
<dbReference type="EMBL" id="JH159163">
    <property type="protein sequence ID" value="EGZ06790.1"/>
    <property type="molecule type" value="Genomic_DNA"/>
</dbReference>